<sequence length="491" mass="54244">MNKVDFSKNLKQVPVSKRIALAVSVSTSLLLPTLISSQVAAQSSSISSNSTTELTSTTLASNTTQSPADTADNLKDVYREHATNTRWENLNPGPDFYNSPYQISLFDPKNGEDSARVWSQTKAIFGYGFGVIGIIALLPEDISNWDSEQSLGSKWSENVTDGPVWDRDTGALNLLGHPYFGGAYYQVARKSGYRQWDAFIYSTLMSTFYWEYGIEAFAEVPSVQDLVITPVLGWAYGEWAFNTEMALKKSGGEIWGSSMLGNTAFFFLDPADYMSAGINNIFGKEIIIAGTGYVGIKDIPYGSEGKTDNQISYNVKFQLGDGGNIASNKPKRAYRKSDPVDTGIIGLSYGIGSAQLDNTWGVDGGQTKEYSLGLYFTPSFSSRVSYSKGVFLNETSNNKETYENYSLDSQYYFNSKGDLRPYLTAGFGDVLWMKEDDTAKFAVNAGGGGHYKLNNNFALQLDWRFYFTPSEDTVDNNATLRLIYFLGKGQR</sequence>
<evidence type="ECO:0000256" key="2">
    <source>
        <dbReference type="SAM" id="MobiDB-lite"/>
    </source>
</evidence>
<dbReference type="EMBL" id="PJAI02000002">
    <property type="protein sequence ID" value="TYK66923.1"/>
    <property type="molecule type" value="Genomic_DNA"/>
</dbReference>
<protein>
    <submittedName>
        <fullName evidence="5">DUF3943 domain-containing protein</fullName>
    </submittedName>
</protein>
<feature type="domain" description="Outer membrane protein beta-barrel" evidence="4">
    <location>
        <begin position="345"/>
        <end position="477"/>
    </location>
</feature>
<keyword evidence="6" id="KW-1185">Reference proteome</keyword>
<dbReference type="Gene3D" id="2.40.160.20">
    <property type="match status" value="1"/>
</dbReference>
<evidence type="ECO:0000313" key="6">
    <source>
        <dbReference type="Proteomes" id="UP000815846"/>
    </source>
</evidence>
<evidence type="ECO:0000256" key="1">
    <source>
        <dbReference type="ARBA" id="ARBA00022729"/>
    </source>
</evidence>
<evidence type="ECO:0000313" key="5">
    <source>
        <dbReference type="EMBL" id="TYK66923.1"/>
    </source>
</evidence>
<dbReference type="InterPro" id="IPR011250">
    <property type="entry name" value="OMP/PagP_B-barrel"/>
</dbReference>
<dbReference type="Proteomes" id="UP000815846">
    <property type="component" value="Unassembled WGS sequence"/>
</dbReference>
<proteinExistence type="predicted"/>
<dbReference type="Pfam" id="PF13505">
    <property type="entry name" value="OMP_b-brl"/>
    <property type="match status" value="1"/>
</dbReference>
<comment type="caution">
    <text evidence="5">The sequence shown here is derived from an EMBL/GenBank/DDBJ whole genome shotgun (WGS) entry which is preliminary data.</text>
</comment>
<reference evidence="5 6" key="1">
    <citation type="submission" date="2019-08" db="EMBL/GenBank/DDBJ databases">
        <title>Microbe sample from Colwellia echini.</title>
        <authorList>
            <person name="Christiansen L."/>
            <person name="Pathiraja D."/>
            <person name="Schultz-Johansen M."/>
            <person name="Choi I.-G."/>
            <person name="Stougaard P."/>
        </authorList>
    </citation>
    <scope>NUCLEOTIDE SEQUENCE [LARGE SCALE GENOMIC DNA]</scope>
    <source>
        <strain evidence="5 6">A3</strain>
    </source>
</reference>
<dbReference type="Pfam" id="PF13084">
    <property type="entry name" value="DUF3943"/>
    <property type="match status" value="1"/>
</dbReference>
<feature type="domain" description="DUF3943" evidence="3">
    <location>
        <begin position="162"/>
        <end position="270"/>
    </location>
</feature>
<evidence type="ECO:0000259" key="4">
    <source>
        <dbReference type="Pfam" id="PF13505"/>
    </source>
</evidence>
<dbReference type="RefSeq" id="WP_101344418.1">
    <property type="nucleotide sequence ID" value="NZ_PJAI02000002.1"/>
</dbReference>
<dbReference type="SUPFAM" id="SSF56925">
    <property type="entry name" value="OMPA-like"/>
    <property type="match status" value="1"/>
</dbReference>
<evidence type="ECO:0000259" key="3">
    <source>
        <dbReference type="Pfam" id="PF13084"/>
    </source>
</evidence>
<accession>A0ABY3N0E7</accession>
<gene>
    <name evidence="5" type="ORF">CWS31_003845</name>
</gene>
<dbReference type="InterPro" id="IPR025079">
    <property type="entry name" value="DUF3943"/>
</dbReference>
<feature type="region of interest" description="Disordered" evidence="2">
    <location>
        <begin position="51"/>
        <end position="70"/>
    </location>
</feature>
<organism evidence="5 6">
    <name type="scientific">Colwellia echini</name>
    <dbReference type="NCBI Taxonomy" id="1982103"/>
    <lineage>
        <taxon>Bacteria</taxon>
        <taxon>Pseudomonadati</taxon>
        <taxon>Pseudomonadota</taxon>
        <taxon>Gammaproteobacteria</taxon>
        <taxon>Alteromonadales</taxon>
        <taxon>Colwelliaceae</taxon>
        <taxon>Colwellia</taxon>
    </lineage>
</organism>
<feature type="compositionally biased region" description="Low complexity" evidence="2">
    <location>
        <begin position="51"/>
        <end position="66"/>
    </location>
</feature>
<keyword evidence="1" id="KW-0732">Signal</keyword>
<name>A0ABY3N0E7_9GAMM</name>
<dbReference type="InterPro" id="IPR027385">
    <property type="entry name" value="Beta-barrel_OMP"/>
</dbReference>